<name>A0A8E6BAV9_9BACT</name>
<dbReference type="PANTHER" id="PTHR30203">
    <property type="entry name" value="OUTER MEMBRANE CATION EFFLUX PROTEIN"/>
    <property type="match status" value="1"/>
</dbReference>
<evidence type="ECO:0000256" key="1">
    <source>
        <dbReference type="ARBA" id="ARBA00007613"/>
    </source>
</evidence>
<protein>
    <submittedName>
        <fullName evidence="3">TolC family protein</fullName>
    </submittedName>
</protein>
<keyword evidence="4" id="KW-1185">Reference proteome</keyword>
<feature type="signal peptide" evidence="2">
    <location>
        <begin position="1"/>
        <end position="28"/>
    </location>
</feature>
<evidence type="ECO:0000256" key="2">
    <source>
        <dbReference type="SAM" id="SignalP"/>
    </source>
</evidence>
<accession>A0A8E6BAV9</accession>
<dbReference type="InterPro" id="IPR003423">
    <property type="entry name" value="OMP_efflux"/>
</dbReference>
<dbReference type="RefSeq" id="WP_213498502.1">
    <property type="nucleotide sequence ID" value="NZ_CP074694.1"/>
</dbReference>
<sequence length="450" mass="49754">MLLLTRNLKRLAAVTLTAISFNWSSLQAQPPATLPAPEALKPAPAPTPVLKLQDALHFALENNPALASQRKQRGIAVARVVIAEQYPFNPVAENRIQGASGPESAGVSNNLPIEQLLLWEVETRNQKQFRKEGANATLSRTEWEIAYFEQTLAIDVLRAYTLALYRQEKLKLLEENLRINERLVEDVRRLVGLGKLRSADLILAQTEVVDTQDLVGAGRETMVAARQDLNRVLGSVDGVFQLEGRLDSQAWNWESASEGLQETALNRRADLKARQMAVAEATANTKLTIANRYGNPIVGPVMTYDPSRAFSIGLQLNVPLPFANSKKGEILQSQAEQAQAAQLLRQAEFTVKQEVIASLARLAAAQKRLEQIEKRGLPTLGQAVQDIEKLFQAGEPGVDVLKVIDVRRKLLRARDNYLDALWSVRQSLIDVAAATGEPLVEPKKPEEKKP</sequence>
<keyword evidence="2" id="KW-0732">Signal</keyword>
<reference evidence="3" key="1">
    <citation type="submission" date="2021-05" db="EMBL/GenBank/DDBJ databases">
        <title>Complete genome sequence of the cellulolytic planctomycete Telmatocola sphagniphila SP2T and characterization of the first cellulase from planctomycetes.</title>
        <authorList>
            <person name="Rakitin A.L."/>
            <person name="Beletsky A.V."/>
            <person name="Naumoff D.G."/>
            <person name="Kulichevskaya I.S."/>
            <person name="Mardanov A.V."/>
            <person name="Ravin N.V."/>
            <person name="Dedysh S.N."/>
        </authorList>
    </citation>
    <scope>NUCLEOTIDE SEQUENCE</scope>
    <source>
        <strain evidence="3">SP2T</strain>
    </source>
</reference>
<feature type="chain" id="PRO_5034618260" evidence="2">
    <location>
        <begin position="29"/>
        <end position="450"/>
    </location>
</feature>
<dbReference type="SUPFAM" id="SSF56954">
    <property type="entry name" value="Outer membrane efflux proteins (OEP)"/>
    <property type="match status" value="1"/>
</dbReference>
<dbReference type="AlphaFoldDB" id="A0A8E6BAV9"/>
<dbReference type="Pfam" id="PF02321">
    <property type="entry name" value="OEP"/>
    <property type="match status" value="1"/>
</dbReference>
<evidence type="ECO:0000313" key="3">
    <source>
        <dbReference type="EMBL" id="QVL33590.1"/>
    </source>
</evidence>
<dbReference type="InterPro" id="IPR010131">
    <property type="entry name" value="MdtP/NodT-like"/>
</dbReference>
<dbReference type="Proteomes" id="UP000676194">
    <property type="component" value="Chromosome"/>
</dbReference>
<comment type="similarity">
    <text evidence="1">Belongs to the outer membrane factor (OMF) (TC 1.B.17) family.</text>
</comment>
<dbReference type="KEGG" id="tsph:KIH39_06670"/>
<gene>
    <name evidence="3" type="ORF">KIH39_06670</name>
</gene>
<evidence type="ECO:0000313" key="4">
    <source>
        <dbReference type="Proteomes" id="UP000676194"/>
    </source>
</evidence>
<dbReference type="EMBL" id="CP074694">
    <property type="protein sequence ID" value="QVL33590.1"/>
    <property type="molecule type" value="Genomic_DNA"/>
</dbReference>
<proteinExistence type="inferred from homology"/>
<organism evidence="3 4">
    <name type="scientific">Telmatocola sphagniphila</name>
    <dbReference type="NCBI Taxonomy" id="1123043"/>
    <lineage>
        <taxon>Bacteria</taxon>
        <taxon>Pseudomonadati</taxon>
        <taxon>Planctomycetota</taxon>
        <taxon>Planctomycetia</taxon>
        <taxon>Gemmatales</taxon>
        <taxon>Gemmataceae</taxon>
    </lineage>
</organism>
<dbReference type="PANTHER" id="PTHR30203:SF24">
    <property type="entry name" value="BLR4935 PROTEIN"/>
    <property type="match status" value="1"/>
</dbReference>
<dbReference type="Gene3D" id="1.20.1600.10">
    <property type="entry name" value="Outer membrane efflux proteins (OEP)"/>
    <property type="match status" value="1"/>
</dbReference>
<dbReference type="GO" id="GO:0015562">
    <property type="term" value="F:efflux transmembrane transporter activity"/>
    <property type="evidence" value="ECO:0007669"/>
    <property type="project" value="InterPro"/>
</dbReference>